<dbReference type="GO" id="GO:0015344">
    <property type="term" value="F:siderophore uptake transmembrane transporter activity"/>
    <property type="evidence" value="ECO:0007669"/>
    <property type="project" value="TreeGrafter"/>
</dbReference>
<evidence type="ECO:0000313" key="12">
    <source>
        <dbReference type="EMBL" id="QEE19684.1"/>
    </source>
</evidence>
<comment type="similarity">
    <text evidence="2 10 11">Belongs to the TonB-dependent receptor family.</text>
</comment>
<dbReference type="RefSeq" id="WP_147655345.1">
    <property type="nucleotide sequence ID" value="NZ_BMFM01000001.1"/>
</dbReference>
<evidence type="ECO:0000256" key="2">
    <source>
        <dbReference type="ARBA" id="ARBA00009810"/>
    </source>
</evidence>
<dbReference type="NCBIfam" id="TIGR01785">
    <property type="entry name" value="TonB-hemin"/>
    <property type="match status" value="1"/>
</dbReference>
<dbReference type="InterPro" id="IPR011276">
    <property type="entry name" value="TonB_haem/Hb_rcpt"/>
</dbReference>
<name>A0A5B9DKF4_9HYPH</name>
<protein>
    <submittedName>
        <fullName evidence="12">TonB-dependent receptor</fullName>
    </submittedName>
</protein>
<dbReference type="PROSITE" id="PS52016">
    <property type="entry name" value="TONB_DEPENDENT_REC_3"/>
    <property type="match status" value="1"/>
</dbReference>
<dbReference type="Pfam" id="PF07715">
    <property type="entry name" value="Plug"/>
    <property type="match status" value="1"/>
</dbReference>
<evidence type="ECO:0000256" key="9">
    <source>
        <dbReference type="ARBA" id="ARBA00023237"/>
    </source>
</evidence>
<evidence type="ECO:0000256" key="6">
    <source>
        <dbReference type="ARBA" id="ARBA00023077"/>
    </source>
</evidence>
<evidence type="ECO:0000256" key="5">
    <source>
        <dbReference type="ARBA" id="ARBA00022692"/>
    </source>
</evidence>
<keyword evidence="6 11" id="KW-0798">TonB box</keyword>
<reference evidence="12 13" key="1">
    <citation type="journal article" date="2015" name="Int. J. Syst. Evol. Microbiol.">
        <title>Youhaiella tibetensis gen. nov., sp. nov., isolated from subsurface sediment.</title>
        <authorList>
            <person name="Wang Y.X."/>
            <person name="Huang F.Q."/>
            <person name="Nogi Y."/>
            <person name="Pang S.J."/>
            <person name="Wang P.K."/>
            <person name="Lv J."/>
        </authorList>
    </citation>
    <scope>NUCLEOTIDE SEQUENCE [LARGE SCALE GENOMIC DNA]</scope>
    <source>
        <strain evidence="13">fig4</strain>
    </source>
</reference>
<evidence type="ECO:0000256" key="11">
    <source>
        <dbReference type="RuleBase" id="RU003357"/>
    </source>
</evidence>
<organism evidence="12 13">
    <name type="scientific">Paradevosia tibetensis</name>
    <dbReference type="NCBI Taxonomy" id="1447062"/>
    <lineage>
        <taxon>Bacteria</taxon>
        <taxon>Pseudomonadati</taxon>
        <taxon>Pseudomonadota</taxon>
        <taxon>Alphaproteobacteria</taxon>
        <taxon>Hyphomicrobiales</taxon>
        <taxon>Devosiaceae</taxon>
        <taxon>Paradevosia</taxon>
    </lineage>
</organism>
<dbReference type="KEGG" id="yti:FNA67_05625"/>
<dbReference type="Proteomes" id="UP000321062">
    <property type="component" value="Chromosome"/>
</dbReference>
<dbReference type="GO" id="GO:0009279">
    <property type="term" value="C:cell outer membrane"/>
    <property type="evidence" value="ECO:0007669"/>
    <property type="project" value="UniProtKB-SubCell"/>
</dbReference>
<dbReference type="PANTHER" id="PTHR30069">
    <property type="entry name" value="TONB-DEPENDENT OUTER MEMBRANE RECEPTOR"/>
    <property type="match status" value="1"/>
</dbReference>
<dbReference type="SUPFAM" id="SSF56935">
    <property type="entry name" value="Porins"/>
    <property type="match status" value="1"/>
</dbReference>
<dbReference type="GO" id="GO:0015232">
    <property type="term" value="F:heme transmembrane transporter activity"/>
    <property type="evidence" value="ECO:0007669"/>
    <property type="project" value="InterPro"/>
</dbReference>
<accession>A0A5B9DKF4</accession>
<dbReference type="OrthoDB" id="9760333at2"/>
<proteinExistence type="inferred from homology"/>
<keyword evidence="7 10" id="KW-0472">Membrane</keyword>
<evidence type="ECO:0000256" key="1">
    <source>
        <dbReference type="ARBA" id="ARBA00004571"/>
    </source>
</evidence>
<keyword evidence="8 12" id="KW-0675">Receptor</keyword>
<dbReference type="Pfam" id="PF00593">
    <property type="entry name" value="TonB_dep_Rec_b-barrel"/>
    <property type="match status" value="1"/>
</dbReference>
<dbReference type="InterPro" id="IPR036942">
    <property type="entry name" value="Beta-barrel_TonB_sf"/>
</dbReference>
<keyword evidence="9 10" id="KW-0998">Cell outer membrane</keyword>
<dbReference type="InterPro" id="IPR012910">
    <property type="entry name" value="Plug_dom"/>
</dbReference>
<dbReference type="Gene3D" id="2.40.170.20">
    <property type="entry name" value="TonB-dependent receptor, beta-barrel domain"/>
    <property type="match status" value="1"/>
</dbReference>
<keyword evidence="5 10" id="KW-0812">Transmembrane</keyword>
<sequence length="692" mass="75012">MGLVRRNVAVLLGGAAMTVLVGVPQVAAQTQTVNGKYVTLLERLVIGAGAEKVAVDTPQAVTVVNQADIDQAQATTVKDVLETVPGVSVIGSDRIFGESFNIRGIGTAENSGDESRIIVTVDGAKKFYEQYRMGSFFSDPELYKQVEVLRGPASSTLYGSGALAGVINFTTKDASDFIKDGMTGAVRIKGQYTSNGNGTLMSGLVAHKFNEGFDVLATGNWRRSNDFDLANGKTLSGSAFDAYSGLIKGTARFGDQDDQKLSLSYQRWSSKNDDQDYAQTGTVAMFGKVDRDVVDQTAVLHYENEDLDNPWVDLKANLSYSDTYVKQANSAIGSIGDAEYGYKTWQASLENTSEFTGENWQNFLTYGAQLSYQDRVAFTTLPLASTAISTHPEGTDTRLGLYVQDEFVLNDQLTIITGGRADFVWQKPDITPKGQHDIQDVALSPKVAALYKFNDNVSIFGSVAHTERLPTLDELYQYNSTKGPSLALQKEQSNSYEAGFALTGYELLFDGDQASVKVTGFYNDLTNLIESAPSVAGNPYFWNVGKATIYGVEVEGSYESEFLFGRLAYAAMVGTNDVTGNPLTSVPGHKLQLTVGARNPEYNLEYGAKATFVAATDTGVSAADSSVTSTATPGYATFDLFTTWKPESGPFAGTEAQFSIENIFNADYRDNQTPDRSKGRTFKLTLAKQFDY</sequence>
<dbReference type="PANTHER" id="PTHR30069:SF41">
    <property type="entry name" value="HEME_HEMOPEXIN UTILIZATION PROTEIN C"/>
    <property type="match status" value="1"/>
</dbReference>
<dbReference type="InterPro" id="IPR037066">
    <property type="entry name" value="Plug_dom_sf"/>
</dbReference>
<dbReference type="InterPro" id="IPR039426">
    <property type="entry name" value="TonB-dep_rcpt-like"/>
</dbReference>
<keyword evidence="4 10" id="KW-1134">Transmembrane beta strand</keyword>
<comment type="subcellular location">
    <subcellularLocation>
        <location evidence="1 10">Cell outer membrane</location>
        <topology evidence="1 10">Multi-pass membrane protein</topology>
    </subcellularLocation>
</comment>
<evidence type="ECO:0000256" key="10">
    <source>
        <dbReference type="PROSITE-ProRule" id="PRU01360"/>
    </source>
</evidence>
<dbReference type="EMBL" id="CP041690">
    <property type="protein sequence ID" value="QEE19684.1"/>
    <property type="molecule type" value="Genomic_DNA"/>
</dbReference>
<dbReference type="CDD" id="cd01347">
    <property type="entry name" value="ligand_gated_channel"/>
    <property type="match status" value="1"/>
</dbReference>
<evidence type="ECO:0000256" key="7">
    <source>
        <dbReference type="ARBA" id="ARBA00023136"/>
    </source>
</evidence>
<keyword evidence="3 10" id="KW-0813">Transport</keyword>
<evidence type="ECO:0000256" key="3">
    <source>
        <dbReference type="ARBA" id="ARBA00022448"/>
    </source>
</evidence>
<dbReference type="GO" id="GO:0044718">
    <property type="term" value="P:siderophore transmembrane transport"/>
    <property type="evidence" value="ECO:0007669"/>
    <property type="project" value="TreeGrafter"/>
</dbReference>
<evidence type="ECO:0000313" key="13">
    <source>
        <dbReference type="Proteomes" id="UP000321062"/>
    </source>
</evidence>
<evidence type="ECO:0000256" key="4">
    <source>
        <dbReference type="ARBA" id="ARBA00022452"/>
    </source>
</evidence>
<dbReference type="InterPro" id="IPR000531">
    <property type="entry name" value="Beta-barrel_TonB"/>
</dbReference>
<dbReference type="Gene3D" id="2.170.130.10">
    <property type="entry name" value="TonB-dependent receptor, plug domain"/>
    <property type="match status" value="1"/>
</dbReference>
<gene>
    <name evidence="12" type="ORF">FNA67_05625</name>
</gene>
<keyword evidence="13" id="KW-1185">Reference proteome</keyword>
<evidence type="ECO:0000256" key="8">
    <source>
        <dbReference type="ARBA" id="ARBA00023170"/>
    </source>
</evidence>
<dbReference type="AlphaFoldDB" id="A0A5B9DKF4"/>